<dbReference type="Pfam" id="PF01591">
    <property type="entry name" value="6PF2K"/>
    <property type="match status" value="1"/>
</dbReference>
<dbReference type="GeneID" id="88174196"/>
<dbReference type="InterPro" id="IPR003094">
    <property type="entry name" value="6Pfruct_kin"/>
</dbReference>
<dbReference type="InterPro" id="IPR013079">
    <property type="entry name" value="6Phosfructo_kin"/>
</dbReference>
<sequence>MHSDALSRNSALQASTNTSSTSLDSLFSHLGSLPTISSTPVETAPIDSELNLSHVSELIQRKIQSKTVVILVGLPASGKSSVCKQMMDFLTKNGYKSLIYNAGNIRRAIVREFSDSEFFNPANVEASRQREQFARMCMDNMLEDFKENRINVGFLDATNTTVERRRKMVDLAHNAGIELSNIFILDVSCTDEKLAGYNVTSKAFNADYLGCDVTQSICDFKRRSEHYFKVYEPLLEEELESYENVSYLRIHNGGKEHVVKEVVHGDAASMAIISFVSNYYKLYGEKYHNAVDSFYESANFAQH</sequence>
<reference evidence="4 5" key="1">
    <citation type="submission" date="2023-10" db="EMBL/GenBank/DDBJ databases">
        <title>Draft Genome Sequence of Candida saopaulonensis from a very Premature Infant with Sepsis.</title>
        <authorList>
            <person name="Ning Y."/>
            <person name="Dai R."/>
            <person name="Xiao M."/>
            <person name="Xu Y."/>
            <person name="Yan Q."/>
            <person name="Zhang L."/>
        </authorList>
    </citation>
    <scope>NUCLEOTIDE SEQUENCE [LARGE SCALE GENOMIC DNA]</scope>
    <source>
        <strain evidence="4 5">19XY460</strain>
    </source>
</reference>
<proteinExistence type="predicted"/>
<dbReference type="Proteomes" id="UP001338582">
    <property type="component" value="Chromosome 4"/>
</dbReference>
<dbReference type="GO" id="GO:0006003">
    <property type="term" value="P:fructose 2,6-bisphosphate metabolic process"/>
    <property type="evidence" value="ECO:0007669"/>
    <property type="project" value="InterPro"/>
</dbReference>
<dbReference type="SUPFAM" id="SSF52540">
    <property type="entry name" value="P-loop containing nucleoside triphosphate hydrolases"/>
    <property type="match status" value="1"/>
</dbReference>
<dbReference type="RefSeq" id="XP_062878183.1">
    <property type="nucleotide sequence ID" value="XM_063022113.1"/>
</dbReference>
<evidence type="ECO:0000313" key="4">
    <source>
        <dbReference type="EMBL" id="WPK25801.1"/>
    </source>
</evidence>
<dbReference type="Gene3D" id="3.40.50.300">
    <property type="entry name" value="P-loop containing nucleotide triphosphate hydrolases"/>
    <property type="match status" value="1"/>
</dbReference>
<dbReference type="GO" id="GO:0003873">
    <property type="term" value="F:6-phosphofructo-2-kinase activity"/>
    <property type="evidence" value="ECO:0007669"/>
    <property type="project" value="InterPro"/>
</dbReference>
<keyword evidence="5" id="KW-1185">Reference proteome</keyword>
<keyword evidence="1" id="KW-0547">Nucleotide-binding</keyword>
<keyword evidence="2" id="KW-0067">ATP-binding</keyword>
<dbReference type="GO" id="GO:0006000">
    <property type="term" value="P:fructose metabolic process"/>
    <property type="evidence" value="ECO:0007669"/>
    <property type="project" value="InterPro"/>
</dbReference>
<dbReference type="AlphaFoldDB" id="A0AAX4HBP8"/>
<evidence type="ECO:0000259" key="3">
    <source>
        <dbReference type="Pfam" id="PF01591"/>
    </source>
</evidence>
<dbReference type="InterPro" id="IPR027417">
    <property type="entry name" value="P-loop_NTPase"/>
</dbReference>
<dbReference type="GO" id="GO:0005524">
    <property type="term" value="F:ATP binding"/>
    <property type="evidence" value="ECO:0007669"/>
    <property type="project" value="UniProtKB-KW"/>
</dbReference>
<dbReference type="GO" id="GO:0005829">
    <property type="term" value="C:cytosol"/>
    <property type="evidence" value="ECO:0007669"/>
    <property type="project" value="TreeGrafter"/>
</dbReference>
<feature type="domain" description="6-phosphofructo-2-kinase" evidence="3">
    <location>
        <begin position="59"/>
        <end position="263"/>
    </location>
</feature>
<dbReference type="KEGG" id="asau:88174196"/>
<accession>A0AAX4HBP8</accession>
<evidence type="ECO:0000256" key="1">
    <source>
        <dbReference type="ARBA" id="ARBA00022741"/>
    </source>
</evidence>
<protein>
    <recommendedName>
        <fullName evidence="3">6-phosphofructo-2-kinase domain-containing protein</fullName>
    </recommendedName>
</protein>
<dbReference type="PANTHER" id="PTHR10606">
    <property type="entry name" value="6-PHOSPHOFRUCTO-2-KINASE/FRUCTOSE-2,6-BISPHOSPHATASE"/>
    <property type="match status" value="1"/>
</dbReference>
<dbReference type="EMBL" id="CP138897">
    <property type="protein sequence ID" value="WPK25801.1"/>
    <property type="molecule type" value="Genomic_DNA"/>
</dbReference>
<dbReference type="PANTHER" id="PTHR10606:SF32">
    <property type="entry name" value="6-PHOSPHOFRUCTO-2-KINASE 1"/>
    <property type="match status" value="1"/>
</dbReference>
<evidence type="ECO:0000256" key="2">
    <source>
        <dbReference type="ARBA" id="ARBA00022840"/>
    </source>
</evidence>
<gene>
    <name evidence="4" type="ORF">PUMCH_003132</name>
</gene>
<organism evidence="4 5">
    <name type="scientific">Australozyma saopauloensis</name>
    <dbReference type="NCBI Taxonomy" id="291208"/>
    <lineage>
        <taxon>Eukaryota</taxon>
        <taxon>Fungi</taxon>
        <taxon>Dikarya</taxon>
        <taxon>Ascomycota</taxon>
        <taxon>Saccharomycotina</taxon>
        <taxon>Pichiomycetes</taxon>
        <taxon>Metschnikowiaceae</taxon>
        <taxon>Australozyma</taxon>
    </lineage>
</organism>
<evidence type="ECO:0000313" key="5">
    <source>
        <dbReference type="Proteomes" id="UP001338582"/>
    </source>
</evidence>
<name>A0AAX4HBP8_9ASCO</name>